<organism evidence="1 2">
    <name type="scientific">Marinibaculum pumilum</name>
    <dbReference type="NCBI Taxonomy" id="1766165"/>
    <lineage>
        <taxon>Bacteria</taxon>
        <taxon>Pseudomonadati</taxon>
        <taxon>Pseudomonadota</taxon>
        <taxon>Alphaproteobacteria</taxon>
        <taxon>Rhodospirillales</taxon>
        <taxon>Rhodospirillaceae</taxon>
        <taxon>Marinibaculum</taxon>
    </lineage>
</organism>
<sequence length="96" mass="10514">MSEPEPQTRPEQTFFTDPALDRVMGVVMALATEVWVMKDRQAALERALAARGLDLADLLDAEPGDADRRAMAAEREAFVAHLMDNMLGRQVSLGAS</sequence>
<name>A0ABV7L0N6_9PROT</name>
<dbReference type="EMBL" id="JBHRTR010000026">
    <property type="protein sequence ID" value="MFC3227916.1"/>
    <property type="molecule type" value="Genomic_DNA"/>
</dbReference>
<comment type="caution">
    <text evidence="1">The sequence shown here is derived from an EMBL/GenBank/DDBJ whole genome shotgun (WGS) entry which is preliminary data.</text>
</comment>
<evidence type="ECO:0000313" key="2">
    <source>
        <dbReference type="Proteomes" id="UP001595528"/>
    </source>
</evidence>
<proteinExistence type="predicted"/>
<evidence type="ECO:0000313" key="1">
    <source>
        <dbReference type="EMBL" id="MFC3227916.1"/>
    </source>
</evidence>
<gene>
    <name evidence="1" type="ORF">ACFOGJ_11780</name>
</gene>
<dbReference type="Proteomes" id="UP001595528">
    <property type="component" value="Unassembled WGS sequence"/>
</dbReference>
<keyword evidence="2" id="KW-1185">Reference proteome</keyword>
<reference evidence="2" key="1">
    <citation type="journal article" date="2019" name="Int. J. Syst. Evol. Microbiol.">
        <title>The Global Catalogue of Microorganisms (GCM) 10K type strain sequencing project: providing services to taxonomists for standard genome sequencing and annotation.</title>
        <authorList>
            <consortium name="The Broad Institute Genomics Platform"/>
            <consortium name="The Broad Institute Genome Sequencing Center for Infectious Disease"/>
            <person name="Wu L."/>
            <person name="Ma J."/>
        </authorList>
    </citation>
    <scope>NUCLEOTIDE SEQUENCE [LARGE SCALE GENOMIC DNA]</scope>
    <source>
        <strain evidence="2">KCTC 42964</strain>
    </source>
</reference>
<dbReference type="RefSeq" id="WP_379900521.1">
    <property type="nucleotide sequence ID" value="NZ_JBHRTR010000026.1"/>
</dbReference>
<accession>A0ABV7L0N6</accession>
<protein>
    <submittedName>
        <fullName evidence="1">Uncharacterized protein</fullName>
    </submittedName>
</protein>